<dbReference type="CDD" id="cd00063">
    <property type="entry name" value="FN3"/>
    <property type="match status" value="2"/>
</dbReference>
<organism evidence="6 7">
    <name type="scientific">Ameca splendens</name>
    <dbReference type="NCBI Taxonomy" id="208324"/>
    <lineage>
        <taxon>Eukaryota</taxon>
        <taxon>Metazoa</taxon>
        <taxon>Chordata</taxon>
        <taxon>Craniata</taxon>
        <taxon>Vertebrata</taxon>
        <taxon>Euteleostomi</taxon>
        <taxon>Actinopterygii</taxon>
        <taxon>Neopterygii</taxon>
        <taxon>Teleostei</taxon>
        <taxon>Neoteleostei</taxon>
        <taxon>Acanthomorphata</taxon>
        <taxon>Ovalentaria</taxon>
        <taxon>Atherinomorphae</taxon>
        <taxon>Cyprinodontiformes</taxon>
        <taxon>Goodeidae</taxon>
        <taxon>Ameca</taxon>
    </lineage>
</organism>
<dbReference type="PROSITE" id="PS50025">
    <property type="entry name" value="LAM_G_DOMAIN"/>
    <property type="match status" value="2"/>
</dbReference>
<sequence>MPTSATVTVERTDVSLSDPQEPVVRGTRFPGNGYYQFPSNTLPSNTDFTGVKLSFKTWSPDGLLLCAFCPGDQEEFLAIQIKNGRPYFLFDPQGSAVAVSVQGDGEHRYNDGQWHSIIATRQRAVGTIVINHQYSGSASASSGNSIIGENMGLFIGGLPEDFALLRDDSGDTQLVRRGFSGCLRDISLKMTDSPSEEWKLLDWKKATKKVEVYESWEGCPLQTVKGVHFLGDGYLELDRGVFSGGHDFDISMDFRTDHLSALLLFIYSTQTEDCMLVELEAGLLSFILASGGHTTELRMWVGLSYCDGDWKQLTLAKRGSLIFATVDEWAEEIRAVGGAARLRVDSPLYLGGVPTELSHSVLNVQSHKHGLGGCIRGLTVRSDERTPSVSGSINLLVAYRRSVRVNLDGCPTSESRFNCRGNDSVLVYTGRRTQATDNSLQPFTEYLYRFVALAPGGLAASQWQRGRSRGKVPTSVPPPATVQSISGFSAKVSWLAPTSDIRGPIDRYELKAYNKDHPEVPPITATYVANGNFTGLMTGLTPSTQYIVTVSACSPAGCTESPVGNSGDNNDVRLGFKTPEEVPDAVSPPFVVSSPSALFLTWEPPSRPNGDITEYFLYHNSEMVYRGKNRQHNITGLGVYSTNFLVLGACTNVGCTNSSQVTALTSQLPPGPLHAPSLTLLDSRTIFVE</sequence>
<dbReference type="InterPro" id="IPR050372">
    <property type="entry name" value="Neurexin-related_CASP"/>
</dbReference>
<reference evidence="6 7" key="1">
    <citation type="submission" date="2021-06" db="EMBL/GenBank/DDBJ databases">
        <authorList>
            <person name="Palmer J.M."/>
        </authorList>
    </citation>
    <scope>NUCLEOTIDE SEQUENCE [LARGE SCALE GENOMIC DNA]</scope>
    <source>
        <strain evidence="6 7">AS_MEX2019</strain>
        <tissue evidence="6">Muscle</tissue>
    </source>
</reference>
<dbReference type="SMART" id="SM00060">
    <property type="entry name" value="FN3"/>
    <property type="match status" value="3"/>
</dbReference>
<dbReference type="PANTHER" id="PTHR15036:SF85">
    <property type="entry name" value="SP2353, ISOFORM A"/>
    <property type="match status" value="1"/>
</dbReference>
<proteinExistence type="predicted"/>
<comment type="subcellular location">
    <subcellularLocation>
        <location evidence="1">Cell projection</location>
    </subcellularLocation>
</comment>
<evidence type="ECO:0000256" key="3">
    <source>
        <dbReference type="PROSITE-ProRule" id="PRU00122"/>
    </source>
</evidence>
<evidence type="ECO:0000313" key="6">
    <source>
        <dbReference type="EMBL" id="MEQ2278997.1"/>
    </source>
</evidence>
<keyword evidence="2" id="KW-0966">Cell projection</keyword>
<dbReference type="InterPro" id="IPR013320">
    <property type="entry name" value="ConA-like_dom_sf"/>
</dbReference>
<dbReference type="SUPFAM" id="SSF49899">
    <property type="entry name" value="Concanavalin A-like lectins/glucanases"/>
    <property type="match status" value="2"/>
</dbReference>
<dbReference type="PANTHER" id="PTHR15036">
    <property type="entry name" value="PIKACHURIN-LIKE PROTEIN"/>
    <property type="match status" value="1"/>
</dbReference>
<dbReference type="InterPro" id="IPR003961">
    <property type="entry name" value="FN3_dom"/>
</dbReference>
<gene>
    <name evidence="6" type="ORF">AMECASPLE_004941</name>
</gene>
<accession>A0ABV0XC29</accession>
<dbReference type="InterPro" id="IPR001791">
    <property type="entry name" value="Laminin_G"/>
</dbReference>
<name>A0ABV0XC29_9TELE</name>
<feature type="domain" description="Fibronectin type-III" evidence="5">
    <location>
        <begin position="582"/>
        <end position="671"/>
    </location>
</feature>
<feature type="domain" description="Laminin G" evidence="4">
    <location>
        <begin position="24"/>
        <end position="219"/>
    </location>
</feature>
<feature type="domain" description="Laminin G" evidence="4">
    <location>
        <begin position="224"/>
        <end position="410"/>
    </location>
</feature>
<dbReference type="SUPFAM" id="SSF49265">
    <property type="entry name" value="Fibronectin type III"/>
    <property type="match status" value="2"/>
</dbReference>
<dbReference type="PROSITE" id="PS50853">
    <property type="entry name" value="FN3"/>
    <property type="match status" value="2"/>
</dbReference>
<dbReference type="CDD" id="cd00110">
    <property type="entry name" value="LamG"/>
    <property type="match status" value="2"/>
</dbReference>
<evidence type="ECO:0000313" key="7">
    <source>
        <dbReference type="Proteomes" id="UP001469553"/>
    </source>
</evidence>
<dbReference type="Proteomes" id="UP001469553">
    <property type="component" value="Unassembled WGS sequence"/>
</dbReference>
<comment type="caution">
    <text evidence="6">The sequence shown here is derived from an EMBL/GenBank/DDBJ whole genome shotgun (WGS) entry which is preliminary data.</text>
</comment>
<evidence type="ECO:0000259" key="4">
    <source>
        <dbReference type="PROSITE" id="PS50025"/>
    </source>
</evidence>
<dbReference type="Gene3D" id="2.60.120.200">
    <property type="match status" value="2"/>
</dbReference>
<keyword evidence="7" id="KW-1185">Reference proteome</keyword>
<dbReference type="Pfam" id="PF02210">
    <property type="entry name" value="Laminin_G_2"/>
    <property type="match status" value="2"/>
</dbReference>
<protein>
    <submittedName>
        <fullName evidence="6">Uncharacterized protein</fullName>
    </submittedName>
</protein>
<evidence type="ECO:0000256" key="2">
    <source>
        <dbReference type="ARBA" id="ARBA00023273"/>
    </source>
</evidence>
<dbReference type="SMART" id="SM00282">
    <property type="entry name" value="LamG"/>
    <property type="match status" value="2"/>
</dbReference>
<dbReference type="EMBL" id="JAHRIP010000217">
    <property type="protein sequence ID" value="MEQ2278997.1"/>
    <property type="molecule type" value="Genomic_DNA"/>
</dbReference>
<evidence type="ECO:0000259" key="5">
    <source>
        <dbReference type="PROSITE" id="PS50853"/>
    </source>
</evidence>
<dbReference type="Gene3D" id="2.60.40.10">
    <property type="entry name" value="Immunoglobulins"/>
    <property type="match status" value="2"/>
</dbReference>
<dbReference type="InterPro" id="IPR036116">
    <property type="entry name" value="FN3_sf"/>
</dbReference>
<comment type="caution">
    <text evidence="3">Lacks conserved residue(s) required for the propagation of feature annotation.</text>
</comment>
<evidence type="ECO:0000256" key="1">
    <source>
        <dbReference type="ARBA" id="ARBA00004316"/>
    </source>
</evidence>
<dbReference type="InterPro" id="IPR013783">
    <property type="entry name" value="Ig-like_fold"/>
</dbReference>
<feature type="domain" description="Fibronectin type-III" evidence="5">
    <location>
        <begin position="476"/>
        <end position="581"/>
    </location>
</feature>
<dbReference type="Pfam" id="PF00041">
    <property type="entry name" value="fn3"/>
    <property type="match status" value="1"/>
</dbReference>